<dbReference type="RefSeq" id="WP_124081267.1">
    <property type="nucleotide sequence ID" value="NZ_UWPJ01000029.1"/>
</dbReference>
<comment type="similarity">
    <text evidence="2">Belongs to the bacterial solute-binding protein SsuA/TauA family.</text>
</comment>
<keyword evidence="3" id="KW-0732">Signal</keyword>
<dbReference type="Pfam" id="PF09084">
    <property type="entry name" value="NMT1"/>
    <property type="match status" value="1"/>
</dbReference>
<keyword evidence="6" id="KW-1185">Reference proteome</keyword>
<dbReference type="SUPFAM" id="SSF53850">
    <property type="entry name" value="Periplasmic binding protein-like II"/>
    <property type="match status" value="1"/>
</dbReference>
<comment type="subcellular location">
    <subcellularLocation>
        <location evidence="1">Periplasm</location>
    </subcellularLocation>
</comment>
<evidence type="ECO:0000313" key="5">
    <source>
        <dbReference type="EMBL" id="VCU71674.1"/>
    </source>
</evidence>
<dbReference type="InterPro" id="IPR015168">
    <property type="entry name" value="SsuA/THI5"/>
</dbReference>
<organism evidence="5 6">
    <name type="scientific">Pigmentiphaga humi</name>
    <dbReference type="NCBI Taxonomy" id="2478468"/>
    <lineage>
        <taxon>Bacteria</taxon>
        <taxon>Pseudomonadati</taxon>
        <taxon>Pseudomonadota</taxon>
        <taxon>Betaproteobacteria</taxon>
        <taxon>Burkholderiales</taxon>
        <taxon>Alcaligenaceae</taxon>
        <taxon>Pigmentiphaga</taxon>
    </lineage>
</organism>
<accession>A0A3P4B5T9</accession>
<dbReference type="AlphaFoldDB" id="A0A3P4B5T9"/>
<dbReference type="GO" id="GO:0042597">
    <property type="term" value="C:periplasmic space"/>
    <property type="evidence" value="ECO:0007669"/>
    <property type="project" value="UniProtKB-SubCell"/>
</dbReference>
<dbReference type="Gene3D" id="3.40.190.10">
    <property type="entry name" value="Periplasmic binding protein-like II"/>
    <property type="match status" value="2"/>
</dbReference>
<sequence>MRHLTYGMPQDKGGTHIQMGVAKGFFRDEGLHLNVEVTYGGPEIAAKYSSGALQIGEMGSPPATTALARGANFLIVGSGIRQRALQYFVARSDIRSWEDLAGKRIGVLSRGSCSYWFTQLLLRRHGMADKADIVGLGSDYPQVIDLVERDELQAAVLSEPTASIGEHRKAFRIMQALTEPEFCPGMQWSVIVANRDFIAAEPGTVRAVLRASTRSYEYARDHPDEFAEFAGGRYGVEPSVVKRSVAREAPGYRYDGAIDFDGLALAIEMQRRLGAFDVPLDTGAITDLRFLPQ</sequence>
<evidence type="ECO:0000256" key="2">
    <source>
        <dbReference type="ARBA" id="ARBA00010742"/>
    </source>
</evidence>
<evidence type="ECO:0000256" key="1">
    <source>
        <dbReference type="ARBA" id="ARBA00004418"/>
    </source>
</evidence>
<evidence type="ECO:0000259" key="4">
    <source>
        <dbReference type="Pfam" id="PF09084"/>
    </source>
</evidence>
<name>A0A3P4B5T9_9BURK</name>
<reference evidence="5 6" key="1">
    <citation type="submission" date="2018-10" db="EMBL/GenBank/DDBJ databases">
        <authorList>
            <person name="Criscuolo A."/>
        </authorList>
    </citation>
    <scope>NUCLEOTIDE SEQUENCE [LARGE SCALE GENOMIC DNA]</scope>
    <source>
        <strain evidence="5">DnA1</strain>
    </source>
</reference>
<dbReference type="EMBL" id="UWPJ01000029">
    <property type="protein sequence ID" value="VCU71674.1"/>
    <property type="molecule type" value="Genomic_DNA"/>
</dbReference>
<proteinExistence type="inferred from homology"/>
<gene>
    <name evidence="5" type="ORF">PIGHUM_03761</name>
</gene>
<feature type="domain" description="SsuA/THI5-like" evidence="4">
    <location>
        <begin position="19"/>
        <end position="225"/>
    </location>
</feature>
<dbReference type="PANTHER" id="PTHR30024:SF47">
    <property type="entry name" value="TAURINE-BINDING PERIPLASMIC PROTEIN"/>
    <property type="match status" value="1"/>
</dbReference>
<evidence type="ECO:0000256" key="3">
    <source>
        <dbReference type="ARBA" id="ARBA00022729"/>
    </source>
</evidence>
<evidence type="ECO:0000313" key="6">
    <source>
        <dbReference type="Proteomes" id="UP000277294"/>
    </source>
</evidence>
<dbReference type="OrthoDB" id="286202at2"/>
<protein>
    <submittedName>
        <fullName evidence="5">NMT1/THI5 like protein</fullName>
    </submittedName>
</protein>
<dbReference type="Proteomes" id="UP000277294">
    <property type="component" value="Unassembled WGS sequence"/>
</dbReference>
<dbReference type="PANTHER" id="PTHR30024">
    <property type="entry name" value="ALIPHATIC SULFONATES-BINDING PROTEIN-RELATED"/>
    <property type="match status" value="1"/>
</dbReference>